<keyword evidence="7" id="KW-1273">Viral capsid maturation</keyword>
<feature type="domain" description="Prohead serine protease" evidence="9">
    <location>
        <begin position="17"/>
        <end position="152"/>
    </location>
</feature>
<keyword evidence="5" id="KW-0946">Virion</keyword>
<evidence type="ECO:0000256" key="8">
    <source>
        <dbReference type="SAM" id="MobiDB-lite"/>
    </source>
</evidence>
<keyword evidence="4" id="KW-0378">Hydrolase</keyword>
<dbReference type="GO" id="GO:0044423">
    <property type="term" value="C:virion component"/>
    <property type="evidence" value="ECO:0007669"/>
    <property type="project" value="UniProtKB-KW"/>
</dbReference>
<sequence length="522" mass="54891">MKITTPMNITAADSNSRTISGRIVAFEEAANASTGKVIFAKDSIKPASVKLNLEHDRTRPIGKTMDMTLNEDSIDAVFKITNTTAGTDALTEAMDGLRDGFSIELAVDDYIMQKDGTMRVLAGELTGVALVTEPAVRSARVSEVAATEGEEVAEELSDSTVEEEVTPTTEGDEVDNTVTNAETVETVEAAQSTTAAAKPIVGGSFTKPRLEFTAAKYVENTIRAAMGDDQARQYVLAADNTTDNAGLVPTRQMAEVVNGLSTTIRPSIDAISRGTLPDAGMTFEIPKITQAPTVAVLAEDASPMSDTDQNAAFITVDVKKFAGQQTFSVELLDRTSPAFFDELIRNMAAAKAKAENAYVNGLLISGATADGTTTTTYPTAAELLGIISRGAASVYSATAGLPRPFAKSLIASTGQWANLMTLNDSGRPIYNASQPMNAGGVVRPDSLVGNVAGLDLFVDPTNAGDGDGTLLVVNPDAYTWYEGPTFRLRADVIASGQITVGYYGYGALATKIAAGAFKNNKQ</sequence>
<dbReference type="SUPFAM" id="SSF56563">
    <property type="entry name" value="Major capsid protein gp5"/>
    <property type="match status" value="1"/>
</dbReference>
<evidence type="ECO:0000256" key="2">
    <source>
        <dbReference type="ARBA" id="ARBA00022612"/>
    </source>
</evidence>
<accession>A0A6J7WYZ0</accession>
<dbReference type="EMBL" id="LR798299">
    <property type="protein sequence ID" value="CAB5222125.1"/>
    <property type="molecule type" value="Genomic_DNA"/>
</dbReference>
<reference evidence="11" key="1">
    <citation type="submission" date="2020-05" db="EMBL/GenBank/DDBJ databases">
        <authorList>
            <person name="Chiriac C."/>
            <person name="Salcher M."/>
            <person name="Ghai R."/>
            <person name="Kavagutti S V."/>
        </authorList>
    </citation>
    <scope>NUCLEOTIDE SEQUENCE</scope>
</reference>
<evidence type="ECO:0000256" key="6">
    <source>
        <dbReference type="ARBA" id="ARBA00022950"/>
    </source>
</evidence>
<keyword evidence="3" id="KW-0645">Protease</keyword>
<dbReference type="GO" id="GO:0006508">
    <property type="term" value="P:proteolysis"/>
    <property type="evidence" value="ECO:0007669"/>
    <property type="project" value="UniProtKB-KW"/>
</dbReference>
<evidence type="ECO:0000256" key="7">
    <source>
        <dbReference type="ARBA" id="ARBA00023045"/>
    </source>
</evidence>
<keyword evidence="6" id="KW-0118">Viral capsid assembly</keyword>
<dbReference type="InterPro" id="IPR054613">
    <property type="entry name" value="Peptidase_S78_dom"/>
</dbReference>
<evidence type="ECO:0000256" key="3">
    <source>
        <dbReference type="ARBA" id="ARBA00022670"/>
    </source>
</evidence>
<evidence type="ECO:0000313" key="11">
    <source>
        <dbReference type="EMBL" id="CAB5222125.1"/>
    </source>
</evidence>
<dbReference type="GO" id="GO:0046797">
    <property type="term" value="P:viral procapsid maturation"/>
    <property type="evidence" value="ECO:0007669"/>
    <property type="project" value="UniProtKB-KW"/>
</dbReference>
<protein>
    <submittedName>
        <fullName evidence="11">Major_cap_HK97, phage major capsid protein, HK97 family</fullName>
    </submittedName>
</protein>
<dbReference type="GO" id="GO:0008233">
    <property type="term" value="F:peptidase activity"/>
    <property type="evidence" value="ECO:0007669"/>
    <property type="project" value="UniProtKB-KW"/>
</dbReference>
<evidence type="ECO:0000256" key="5">
    <source>
        <dbReference type="ARBA" id="ARBA00022844"/>
    </source>
</evidence>
<dbReference type="InterPro" id="IPR054612">
    <property type="entry name" value="Phage_capsid-like_C"/>
</dbReference>
<dbReference type="Pfam" id="PF05065">
    <property type="entry name" value="Phage_capsid"/>
    <property type="match status" value="1"/>
</dbReference>
<evidence type="ECO:0000259" key="10">
    <source>
        <dbReference type="Pfam" id="PF05065"/>
    </source>
</evidence>
<feature type="domain" description="Phage capsid-like C-terminal" evidence="10">
    <location>
        <begin position="267"/>
        <end position="488"/>
    </location>
</feature>
<feature type="region of interest" description="Disordered" evidence="8">
    <location>
        <begin position="143"/>
        <end position="174"/>
    </location>
</feature>
<name>A0A6J7WYZ0_9CAUD</name>
<evidence type="ECO:0000256" key="4">
    <source>
        <dbReference type="ARBA" id="ARBA00022801"/>
    </source>
</evidence>
<organism evidence="11">
    <name type="scientific">uncultured Caudovirales phage</name>
    <dbReference type="NCBI Taxonomy" id="2100421"/>
    <lineage>
        <taxon>Viruses</taxon>
        <taxon>Duplodnaviria</taxon>
        <taxon>Heunggongvirae</taxon>
        <taxon>Uroviricota</taxon>
        <taxon>Caudoviricetes</taxon>
        <taxon>Peduoviridae</taxon>
        <taxon>Maltschvirus</taxon>
        <taxon>Maltschvirus maltsch</taxon>
    </lineage>
</organism>
<evidence type="ECO:0000259" key="9">
    <source>
        <dbReference type="Pfam" id="PF04586"/>
    </source>
</evidence>
<comment type="subcellular location">
    <subcellularLocation>
        <location evidence="1">Virion</location>
    </subcellularLocation>
</comment>
<dbReference type="NCBIfam" id="TIGR01554">
    <property type="entry name" value="major_cap_HK97"/>
    <property type="match status" value="1"/>
</dbReference>
<dbReference type="InterPro" id="IPR024455">
    <property type="entry name" value="Phage_capsid"/>
</dbReference>
<evidence type="ECO:0000256" key="1">
    <source>
        <dbReference type="ARBA" id="ARBA00004328"/>
    </source>
</evidence>
<dbReference type="Pfam" id="PF04586">
    <property type="entry name" value="Peptidase_S78"/>
    <property type="match status" value="1"/>
</dbReference>
<feature type="compositionally biased region" description="Acidic residues" evidence="8">
    <location>
        <begin position="148"/>
        <end position="174"/>
    </location>
</feature>
<keyword evidence="2" id="KW-1188">Viral release from host cell</keyword>
<gene>
    <name evidence="11" type="ORF">UFOVP362_2</name>
</gene>
<proteinExistence type="predicted"/>